<name>A0ABS8EPY3_9FLAO</name>
<evidence type="ECO:0000313" key="3">
    <source>
        <dbReference type="Proteomes" id="UP000778797"/>
    </source>
</evidence>
<dbReference type="Gene3D" id="2.30.42.10">
    <property type="match status" value="1"/>
</dbReference>
<dbReference type="EMBL" id="JAFMPT010000019">
    <property type="protein sequence ID" value="MCC1485288.1"/>
    <property type="molecule type" value="Genomic_DNA"/>
</dbReference>
<dbReference type="InterPro" id="IPR024191">
    <property type="entry name" value="Peptidase_M61"/>
</dbReference>
<dbReference type="Pfam" id="PF13180">
    <property type="entry name" value="PDZ_2"/>
    <property type="match status" value="1"/>
</dbReference>
<protein>
    <submittedName>
        <fullName evidence="2">M61 family metallopeptidase</fullName>
    </submittedName>
</protein>
<dbReference type="RefSeq" id="WP_227477780.1">
    <property type="nucleotide sequence ID" value="NZ_JAFMPT010000019.1"/>
</dbReference>
<dbReference type="SUPFAM" id="SSF55486">
    <property type="entry name" value="Metalloproteases ('zincins'), catalytic domain"/>
    <property type="match status" value="1"/>
</dbReference>
<dbReference type="InterPro" id="IPR036034">
    <property type="entry name" value="PDZ_sf"/>
</dbReference>
<dbReference type="SMART" id="SM00228">
    <property type="entry name" value="PDZ"/>
    <property type="match status" value="1"/>
</dbReference>
<accession>A0ABS8EPY3</accession>
<dbReference type="Proteomes" id="UP000778797">
    <property type="component" value="Unassembled WGS sequence"/>
</dbReference>
<organism evidence="2 3">
    <name type="scientific">Winogradskyella immobilis</name>
    <dbReference type="NCBI Taxonomy" id="2816852"/>
    <lineage>
        <taxon>Bacteria</taxon>
        <taxon>Pseudomonadati</taxon>
        <taxon>Bacteroidota</taxon>
        <taxon>Flavobacteriia</taxon>
        <taxon>Flavobacteriales</taxon>
        <taxon>Flavobacteriaceae</taxon>
        <taxon>Winogradskyella</taxon>
    </lineage>
</organism>
<evidence type="ECO:0000259" key="1">
    <source>
        <dbReference type="PROSITE" id="PS50106"/>
    </source>
</evidence>
<dbReference type="PROSITE" id="PS50106">
    <property type="entry name" value="PDZ"/>
    <property type="match status" value="1"/>
</dbReference>
<dbReference type="InterPro" id="IPR007963">
    <property type="entry name" value="Peptidase_M61_catalytic"/>
</dbReference>
<sequence>MQRVLLLLVFLSLFQCKQSETSEALPSIDGKSTYTISFENAVHHEALVNATFSGIPTGEFEFRMSRTSPGRYALHEFMKNVYDVKVTDDAGNALETSRPDPYSWIVNGHNGTVNVSYILYANRGDGTYAQVDETHAHLNIPATFMYAPVLANNEIEVTFNVRKDFNWKVATQLKHLEGNTYYARDLQYFMDSPTEVSNHSVRSFDVGDQKVNFALHHNGIEAEFDAYFESVKKVVLQQEAVFGELPKYDYGEYTFLGCYIPNASGDGMEHRNSTIVTSTRSLANGGLSGNLGTVSHEFFHCWNVERIRPQSLDPFDFEEANMSGELWFAEGFTSYYTNLMITRAGLMTPERYVRGLTGGFNYVWNSPGRQFFNPIEMSYQAPFVDAARSVDDINRNNTFISYYTYGSVLGLALDLSLREQNLNLDDYMKLVWNTYGKVEDYYTVKDLHTTLNAYAGAEFGDAFFNNYIYKSGMPDYERLFKTVGINVTKNDNRVSFGGFIRNQVITANVTMGSSAYNAGLEKGDKLLKVGKTTLTETKSLNDAISQYKPNDTVTVTYERLGEVRTTQLTFQKDPSYSIALSDAENAEAKTNREAWLGAK</sequence>
<dbReference type="InterPro" id="IPR027268">
    <property type="entry name" value="Peptidase_M4/M1_CTD_sf"/>
</dbReference>
<keyword evidence="3" id="KW-1185">Reference proteome</keyword>
<reference evidence="2" key="2">
    <citation type="submission" date="2021-10" db="EMBL/GenBank/DDBJ databases">
        <title>Genome of Winogradskyella sp. E313.</title>
        <authorList>
            <person name="Zhou Y."/>
        </authorList>
    </citation>
    <scope>NUCLEOTIDE SEQUENCE</scope>
    <source>
        <strain evidence="2">E313</strain>
    </source>
</reference>
<gene>
    <name evidence="2" type="ORF">J1C55_11855</name>
</gene>
<dbReference type="InterPro" id="IPR001478">
    <property type="entry name" value="PDZ"/>
</dbReference>
<dbReference type="Pfam" id="PF05299">
    <property type="entry name" value="Peptidase_M61"/>
    <property type="match status" value="1"/>
</dbReference>
<dbReference type="Pfam" id="PF17899">
    <property type="entry name" value="Peptidase_M61_N"/>
    <property type="match status" value="1"/>
</dbReference>
<reference evidence="2" key="1">
    <citation type="submission" date="2021-03" db="EMBL/GenBank/DDBJ databases">
        <authorList>
            <person name="Ping X."/>
        </authorList>
    </citation>
    <scope>NUCLEOTIDE SEQUENCE</scope>
    <source>
        <strain evidence="2">E313</strain>
    </source>
</reference>
<dbReference type="InterPro" id="IPR040756">
    <property type="entry name" value="Peptidase_M61_N"/>
</dbReference>
<dbReference type="SUPFAM" id="SSF50156">
    <property type="entry name" value="PDZ domain-like"/>
    <property type="match status" value="1"/>
</dbReference>
<evidence type="ECO:0000313" key="2">
    <source>
        <dbReference type="EMBL" id="MCC1485288.1"/>
    </source>
</evidence>
<dbReference type="Gene3D" id="2.60.40.3650">
    <property type="match status" value="1"/>
</dbReference>
<dbReference type="Gene3D" id="1.10.390.10">
    <property type="entry name" value="Neutral Protease Domain 2"/>
    <property type="match status" value="1"/>
</dbReference>
<comment type="caution">
    <text evidence="2">The sequence shown here is derived from an EMBL/GenBank/DDBJ whole genome shotgun (WGS) entry which is preliminary data.</text>
</comment>
<feature type="domain" description="PDZ" evidence="1">
    <location>
        <begin position="484"/>
        <end position="548"/>
    </location>
</feature>
<proteinExistence type="predicted"/>
<dbReference type="PIRSF" id="PIRSF016493">
    <property type="entry name" value="Glycyl_aminpptds"/>
    <property type="match status" value="1"/>
</dbReference>